<protein>
    <submittedName>
        <fullName evidence="1">Uncharacterized protein</fullName>
    </submittedName>
</protein>
<reference evidence="1" key="1">
    <citation type="submission" date="2022-03" db="EMBL/GenBank/DDBJ databases">
        <authorList>
            <person name="Sayadi A."/>
        </authorList>
    </citation>
    <scope>NUCLEOTIDE SEQUENCE</scope>
</reference>
<organism evidence="1 2">
    <name type="scientific">Acanthoscelides obtectus</name>
    <name type="common">Bean weevil</name>
    <name type="synonym">Bruchus obtectus</name>
    <dbReference type="NCBI Taxonomy" id="200917"/>
    <lineage>
        <taxon>Eukaryota</taxon>
        <taxon>Metazoa</taxon>
        <taxon>Ecdysozoa</taxon>
        <taxon>Arthropoda</taxon>
        <taxon>Hexapoda</taxon>
        <taxon>Insecta</taxon>
        <taxon>Pterygota</taxon>
        <taxon>Neoptera</taxon>
        <taxon>Endopterygota</taxon>
        <taxon>Coleoptera</taxon>
        <taxon>Polyphaga</taxon>
        <taxon>Cucujiformia</taxon>
        <taxon>Chrysomeloidea</taxon>
        <taxon>Chrysomelidae</taxon>
        <taxon>Bruchinae</taxon>
        <taxon>Bruchini</taxon>
        <taxon>Acanthoscelides</taxon>
    </lineage>
</organism>
<evidence type="ECO:0000313" key="2">
    <source>
        <dbReference type="Proteomes" id="UP001152888"/>
    </source>
</evidence>
<name>A0A9P0QBU9_ACAOB</name>
<evidence type="ECO:0000313" key="1">
    <source>
        <dbReference type="EMBL" id="CAH2016823.1"/>
    </source>
</evidence>
<comment type="caution">
    <text evidence="1">The sequence shown here is derived from an EMBL/GenBank/DDBJ whole genome shotgun (WGS) entry which is preliminary data.</text>
</comment>
<proteinExistence type="predicted"/>
<dbReference type="Proteomes" id="UP001152888">
    <property type="component" value="Unassembled WGS sequence"/>
</dbReference>
<dbReference type="AlphaFoldDB" id="A0A9P0QBU9"/>
<accession>A0A9P0QBU9</accession>
<keyword evidence="2" id="KW-1185">Reference proteome</keyword>
<dbReference type="EMBL" id="CAKOFQ010009024">
    <property type="protein sequence ID" value="CAH2016823.1"/>
    <property type="molecule type" value="Genomic_DNA"/>
</dbReference>
<gene>
    <name evidence="1" type="ORF">ACAOBT_LOCUS35628</name>
</gene>
<sequence>MKEADLRTMWKQEFWQEGYLHEYFKVATYEDATPNRDMTDLQKKNKLIVLH</sequence>